<feature type="compositionally biased region" description="Basic and acidic residues" evidence="1">
    <location>
        <begin position="150"/>
        <end position="162"/>
    </location>
</feature>
<feature type="region of interest" description="Disordered" evidence="1">
    <location>
        <begin position="128"/>
        <end position="170"/>
    </location>
</feature>
<feature type="region of interest" description="Disordered" evidence="1">
    <location>
        <begin position="80"/>
        <end position="106"/>
    </location>
</feature>
<evidence type="ECO:0000256" key="1">
    <source>
        <dbReference type="SAM" id="MobiDB-lite"/>
    </source>
</evidence>
<dbReference type="Proteomes" id="UP001150925">
    <property type="component" value="Unassembled WGS sequence"/>
</dbReference>
<keyword evidence="3" id="KW-1185">Reference proteome</keyword>
<feature type="non-terminal residue" evidence="2">
    <location>
        <position position="170"/>
    </location>
</feature>
<evidence type="ECO:0000313" key="2">
    <source>
        <dbReference type="EMBL" id="KAJ1956142.1"/>
    </source>
</evidence>
<proteinExistence type="predicted"/>
<organism evidence="2 3">
    <name type="scientific">Dispira parvispora</name>
    <dbReference type="NCBI Taxonomy" id="1520584"/>
    <lineage>
        <taxon>Eukaryota</taxon>
        <taxon>Fungi</taxon>
        <taxon>Fungi incertae sedis</taxon>
        <taxon>Zoopagomycota</taxon>
        <taxon>Kickxellomycotina</taxon>
        <taxon>Dimargaritomycetes</taxon>
        <taxon>Dimargaritales</taxon>
        <taxon>Dimargaritaceae</taxon>
        <taxon>Dispira</taxon>
    </lineage>
</organism>
<accession>A0A9W8AQK1</accession>
<comment type="caution">
    <text evidence="2">The sequence shown here is derived from an EMBL/GenBank/DDBJ whole genome shotgun (WGS) entry which is preliminary data.</text>
</comment>
<sequence>MYIRTRGSLAARKTAVTTVYTDENSDQTTGRSLKSSAAAFQKSVPQNSTFLQPKNQSLAKENADPKVNGMVTRKRAALGDVSNLSQPATRAVKSRGGNKATVDPAGPTVVDSKAAAGIKRRRIAPVVSKNTRATSVDVESRTSALAGTKRKPDADPVDERYSDPGAILPQ</sequence>
<gene>
    <name evidence="2" type="ORF">IWQ62_005370</name>
</gene>
<reference evidence="2" key="1">
    <citation type="submission" date="2022-07" db="EMBL/GenBank/DDBJ databases">
        <title>Phylogenomic reconstructions and comparative analyses of Kickxellomycotina fungi.</title>
        <authorList>
            <person name="Reynolds N.K."/>
            <person name="Stajich J.E."/>
            <person name="Barry K."/>
            <person name="Grigoriev I.V."/>
            <person name="Crous P."/>
            <person name="Smith M.E."/>
        </authorList>
    </citation>
    <scope>NUCLEOTIDE SEQUENCE</scope>
    <source>
        <strain evidence="2">RSA 1196</strain>
    </source>
</reference>
<dbReference type="AlphaFoldDB" id="A0A9W8AQK1"/>
<protein>
    <submittedName>
        <fullName evidence="2">Uncharacterized protein</fullName>
    </submittedName>
</protein>
<name>A0A9W8AQK1_9FUNG</name>
<evidence type="ECO:0000313" key="3">
    <source>
        <dbReference type="Proteomes" id="UP001150925"/>
    </source>
</evidence>
<dbReference type="EMBL" id="JANBPY010002182">
    <property type="protein sequence ID" value="KAJ1956142.1"/>
    <property type="molecule type" value="Genomic_DNA"/>
</dbReference>